<feature type="coiled-coil region" evidence="1">
    <location>
        <begin position="430"/>
        <end position="457"/>
    </location>
</feature>
<accession>Q22AN3</accession>
<dbReference type="Proteomes" id="UP000009168">
    <property type="component" value="Unassembled WGS sequence"/>
</dbReference>
<dbReference type="EMBL" id="GG662520">
    <property type="protein sequence ID" value="EAR82361.1"/>
    <property type="molecule type" value="Genomic_DNA"/>
</dbReference>
<keyword evidence="4" id="KW-1185">Reference proteome</keyword>
<dbReference type="OrthoDB" id="301074at2759"/>
<dbReference type="HOGENOM" id="CLU_503005_0_0_1"/>
<proteinExistence type="predicted"/>
<evidence type="ECO:0000313" key="4">
    <source>
        <dbReference type="Proteomes" id="UP000009168"/>
    </source>
</evidence>
<dbReference type="eggNOG" id="ENOG502SX1F">
    <property type="taxonomic scope" value="Eukaryota"/>
</dbReference>
<gene>
    <name evidence="3" type="ORF">TTHERM_01179920</name>
</gene>
<dbReference type="InParanoid" id="Q22AN3"/>
<evidence type="ECO:0000313" key="3">
    <source>
        <dbReference type="EMBL" id="EAR82361.1"/>
    </source>
</evidence>
<dbReference type="RefSeq" id="XP_001030024.1">
    <property type="nucleotide sequence ID" value="XM_001030024.3"/>
</dbReference>
<dbReference type="GeneID" id="7846420"/>
<sequence>MSSSIRCQQYPYQNSQLDDFIDHEIMQNKCEDSFFNGHDDNLCGSALETPTPNPDYCEQLDFFDHNQQQYLQHSNQQGIQSQFQTMPYSNNIKLYGYEQQFQNQSNLHLMQYNQADSFIKSDQIQAKSQIDDYSEHQKYSDQSTDAQIQSQQDKIDTNQKEKVKTGNQSTFLNKLIDQLFQNVDIPEDQISQLNDEERAIFQSMKSQCQSQQESITPNPAFMKLDKEDISNQENFSEDLLNLDMEIEQNKSQFASFQLQSDQPIQYNVFENNYHQNLPNQKAISQKKQKQNSFKSNQACSHSNSQKNKKKQKRVEEMQKMIFKKSFKYVENQYFRERINKSRISSKDKDNLKFYEDYFGKTAQEHQIPLKNFYHPQKQIKKGQKTKENTPGQKSFNQAYISLILKSDSFRKKVQYYIDNLILEQIQQERKSKIAKVIANLKKKYQQIEKELQKKNNSIAPFKLQTTPQSDISYYWESTKESEDNQPDEVKAQIKSENFKNIVSQLEDCIQTNSKIKLPWTNIQIQQAIQLAQRTIIQADEDC</sequence>
<reference evidence="4" key="1">
    <citation type="journal article" date="2006" name="PLoS Biol.">
        <title>Macronuclear genome sequence of the ciliate Tetrahymena thermophila, a model eukaryote.</title>
        <authorList>
            <person name="Eisen J.A."/>
            <person name="Coyne R.S."/>
            <person name="Wu M."/>
            <person name="Wu D."/>
            <person name="Thiagarajan M."/>
            <person name="Wortman J.R."/>
            <person name="Badger J.H."/>
            <person name="Ren Q."/>
            <person name="Amedeo P."/>
            <person name="Jones K.M."/>
            <person name="Tallon L.J."/>
            <person name="Delcher A.L."/>
            <person name="Salzberg S.L."/>
            <person name="Silva J.C."/>
            <person name="Haas B.J."/>
            <person name="Majoros W.H."/>
            <person name="Farzad M."/>
            <person name="Carlton J.M."/>
            <person name="Smith R.K. Jr."/>
            <person name="Garg J."/>
            <person name="Pearlman R.E."/>
            <person name="Karrer K.M."/>
            <person name="Sun L."/>
            <person name="Manning G."/>
            <person name="Elde N.C."/>
            <person name="Turkewitz A.P."/>
            <person name="Asai D.J."/>
            <person name="Wilkes D.E."/>
            <person name="Wang Y."/>
            <person name="Cai H."/>
            <person name="Collins K."/>
            <person name="Stewart B.A."/>
            <person name="Lee S.R."/>
            <person name="Wilamowska K."/>
            <person name="Weinberg Z."/>
            <person name="Ruzzo W.L."/>
            <person name="Wloga D."/>
            <person name="Gaertig J."/>
            <person name="Frankel J."/>
            <person name="Tsao C.-C."/>
            <person name="Gorovsky M.A."/>
            <person name="Keeling P.J."/>
            <person name="Waller R.F."/>
            <person name="Patron N.J."/>
            <person name="Cherry J.M."/>
            <person name="Stover N.A."/>
            <person name="Krieger C.J."/>
            <person name="del Toro C."/>
            <person name="Ryder H.F."/>
            <person name="Williamson S.C."/>
            <person name="Barbeau R.A."/>
            <person name="Hamilton E.P."/>
            <person name="Orias E."/>
        </authorList>
    </citation>
    <scope>NUCLEOTIDE SEQUENCE [LARGE SCALE GENOMIC DNA]</scope>
    <source>
        <strain evidence="4">SB210</strain>
    </source>
</reference>
<name>Q22AN3_TETTS</name>
<keyword evidence="1" id="KW-0175">Coiled coil</keyword>
<protein>
    <submittedName>
        <fullName evidence="3">Uncharacterized protein</fullName>
    </submittedName>
</protein>
<dbReference type="AlphaFoldDB" id="Q22AN3"/>
<dbReference type="KEGG" id="tet:TTHERM_01179920"/>
<evidence type="ECO:0000256" key="1">
    <source>
        <dbReference type="SAM" id="Coils"/>
    </source>
</evidence>
<feature type="region of interest" description="Disordered" evidence="2">
    <location>
        <begin position="281"/>
        <end position="314"/>
    </location>
</feature>
<organism evidence="3 4">
    <name type="scientific">Tetrahymena thermophila (strain SB210)</name>
    <dbReference type="NCBI Taxonomy" id="312017"/>
    <lineage>
        <taxon>Eukaryota</taxon>
        <taxon>Sar</taxon>
        <taxon>Alveolata</taxon>
        <taxon>Ciliophora</taxon>
        <taxon>Intramacronucleata</taxon>
        <taxon>Oligohymenophorea</taxon>
        <taxon>Hymenostomatida</taxon>
        <taxon>Tetrahymenina</taxon>
        <taxon>Tetrahymenidae</taxon>
        <taxon>Tetrahymena</taxon>
    </lineage>
</organism>
<evidence type="ECO:0000256" key="2">
    <source>
        <dbReference type="SAM" id="MobiDB-lite"/>
    </source>
</evidence>
<feature type="compositionally biased region" description="Low complexity" evidence="2">
    <location>
        <begin position="290"/>
        <end position="305"/>
    </location>
</feature>